<evidence type="ECO:0000313" key="1">
    <source>
        <dbReference type="EMBL" id="MCC5601587.1"/>
    </source>
</evidence>
<evidence type="ECO:0000313" key="2">
    <source>
        <dbReference type="Proteomes" id="UP001199525"/>
    </source>
</evidence>
<accession>A0ABS8IBL7</accession>
<sequence>MFSTWNSTVCDRLRRGVAHRAILPVPYPPQKTLFPHGALGEGGKRSHAVRLIALFCLA</sequence>
<protein>
    <submittedName>
        <fullName evidence="1">Uncharacterized protein</fullName>
    </submittedName>
</protein>
<gene>
    <name evidence="1" type="ORF">LC586_20855</name>
</gene>
<reference evidence="1 2" key="1">
    <citation type="journal article" date="2021" name="Microorganisms">
        <title>Genome Evolution of Filamentous Cyanobacterium Nostoc Species: From Facultative Symbiosis to Free Living.</title>
        <authorList>
            <person name="Huo D."/>
            <person name="Li H."/>
            <person name="Cai F."/>
            <person name="Guo X."/>
            <person name="Qiao Z."/>
            <person name="Wang W."/>
            <person name="Yu G."/>
            <person name="Li R."/>
        </authorList>
    </citation>
    <scope>NUCLEOTIDE SEQUENCE [LARGE SCALE GENOMIC DNA]</scope>
    <source>
        <strain evidence="1 2">CHAB 5714</strain>
    </source>
</reference>
<name>A0ABS8IBL7_9NOSO</name>
<dbReference type="Proteomes" id="UP001199525">
    <property type="component" value="Unassembled WGS sequence"/>
</dbReference>
<proteinExistence type="predicted"/>
<keyword evidence="2" id="KW-1185">Reference proteome</keyword>
<organism evidence="1 2">
    <name type="scientific">Nostoc favosum CHAB5714</name>
    <dbReference type="NCBI Taxonomy" id="2780399"/>
    <lineage>
        <taxon>Bacteria</taxon>
        <taxon>Bacillati</taxon>
        <taxon>Cyanobacteriota</taxon>
        <taxon>Cyanophyceae</taxon>
        <taxon>Nostocales</taxon>
        <taxon>Nostocaceae</taxon>
        <taxon>Nostoc</taxon>
        <taxon>Nostoc favosum</taxon>
    </lineage>
</organism>
<dbReference type="EMBL" id="JAIVFQ010000033">
    <property type="protein sequence ID" value="MCC5601587.1"/>
    <property type="molecule type" value="Genomic_DNA"/>
</dbReference>
<dbReference type="RefSeq" id="WP_229486600.1">
    <property type="nucleotide sequence ID" value="NZ_JAIVFQ010000033.1"/>
</dbReference>
<comment type="caution">
    <text evidence="1">The sequence shown here is derived from an EMBL/GenBank/DDBJ whole genome shotgun (WGS) entry which is preliminary data.</text>
</comment>